<dbReference type="Proteomes" id="UP000594014">
    <property type="component" value="Chromosome"/>
</dbReference>
<proteinExistence type="predicted"/>
<keyword evidence="2" id="KW-1185">Reference proteome</keyword>
<accession>A0ACD1A6Y3</accession>
<gene>
    <name evidence="1" type="ORF">FRZ06_01820</name>
</gene>
<evidence type="ECO:0000313" key="1">
    <source>
        <dbReference type="EMBL" id="QOX62175.1"/>
    </source>
</evidence>
<organism evidence="1 2">
    <name type="scientific">Anoxybacterium hadale</name>
    <dbReference type="NCBI Taxonomy" id="3408580"/>
    <lineage>
        <taxon>Bacteria</taxon>
        <taxon>Bacillati</taxon>
        <taxon>Bacillota</taxon>
        <taxon>Clostridia</taxon>
        <taxon>Peptostreptococcales</taxon>
        <taxon>Anaerovoracaceae</taxon>
        <taxon>Anoxybacterium</taxon>
    </lineage>
</organism>
<name>A0ACD1A6Y3_9FIRM</name>
<sequence>MAEIIIMPKLGFNMSEGKLVTWYKKEGDLVSKGEPVFAIETDKTSIDIEATQDGFMRKRFLEEGEAIAVTYPIAILGSAEENIDALVREVNEKLNRAEQAGAVKEAENEADTSAGAPGGVEVKPESTRPLSSASLSSGGDQNGEGRIKITPRARRCAKEKGIDLKRLNIKGTGYQGGISEKDILDYLASSKIRVTPVAAKIAADQGINLEGITGTGASGKIMKKDLMADTVMSGTVMADTSSEIAAGPQTGQVTADGKEIKDILAYSGVRKIIGERLAKSKFTAPHLYFTQKVDLEKLLVLRKQINDAQEKKTSVTDYIARAVIKCLQKYPDMNASLEGDQMIRYQSVNLGIAVAAPGGLIVPVIKDANHKTVVQLSTEAGVLFEKARNGKLAPLEYTGGTFTVSNLGMFGIENFTAIINPPEVGILAVSATKDEAVVVLHEDGTKTIEIKPMMNITLTVDHRVIDGLLAAQFVTDVKRLLESPIQLFV</sequence>
<evidence type="ECO:0000313" key="2">
    <source>
        <dbReference type="Proteomes" id="UP000594014"/>
    </source>
</evidence>
<reference evidence="1" key="1">
    <citation type="submission" date="2019-08" db="EMBL/GenBank/DDBJ databases">
        <title>Genome sequence of Clostridiales bacterium MT110.</title>
        <authorList>
            <person name="Cao J."/>
        </authorList>
    </citation>
    <scope>NUCLEOTIDE SEQUENCE</scope>
    <source>
        <strain evidence="1">MT110</strain>
    </source>
</reference>
<dbReference type="EMBL" id="CP042469">
    <property type="protein sequence ID" value="QOX62175.1"/>
    <property type="molecule type" value="Genomic_DNA"/>
</dbReference>
<protein>
    <submittedName>
        <fullName evidence="1">2-oxo acid dehydrogenase subunit E2</fullName>
    </submittedName>
</protein>